<dbReference type="Pfam" id="PF02627">
    <property type="entry name" value="CMD"/>
    <property type="match status" value="1"/>
</dbReference>
<keyword evidence="1" id="KW-0472">Membrane</keyword>
<keyword evidence="4" id="KW-1185">Reference proteome</keyword>
<dbReference type="AlphaFoldDB" id="A0A1M5HDN9"/>
<name>A0A1M5HDN9_9BACT</name>
<gene>
    <name evidence="3" type="ORF">SAMN02745206_03340</name>
</gene>
<dbReference type="Proteomes" id="UP000184076">
    <property type="component" value="Unassembled WGS sequence"/>
</dbReference>
<dbReference type="InterPro" id="IPR003779">
    <property type="entry name" value="CMD-like"/>
</dbReference>
<keyword evidence="1" id="KW-0812">Transmembrane</keyword>
<dbReference type="GO" id="GO:0051920">
    <property type="term" value="F:peroxiredoxin activity"/>
    <property type="evidence" value="ECO:0007669"/>
    <property type="project" value="InterPro"/>
</dbReference>
<keyword evidence="1" id="KW-1133">Transmembrane helix</keyword>
<dbReference type="Gene3D" id="1.20.1290.10">
    <property type="entry name" value="AhpD-like"/>
    <property type="match status" value="1"/>
</dbReference>
<sequence length="107" mass="11585">MTENRIPAWYTSLRQKHSRVMDALDELGKAVRSEGPLDEKTSHLVQLAAAAAIRSEGAVHSHTRRALKAGASQDEIVHALLLLVSTIGFPAVSAALSWAHDEFADES</sequence>
<dbReference type="SUPFAM" id="SSF69118">
    <property type="entry name" value="AhpD-like"/>
    <property type="match status" value="1"/>
</dbReference>
<dbReference type="STRING" id="1121391.SAMN02745206_03340"/>
<feature type="transmembrane region" description="Helical" evidence="1">
    <location>
        <begin position="76"/>
        <end position="99"/>
    </location>
</feature>
<keyword evidence="3" id="KW-0560">Oxidoreductase</keyword>
<dbReference type="InterPro" id="IPR029032">
    <property type="entry name" value="AhpD-like"/>
</dbReference>
<dbReference type="OrthoDB" id="425264at2"/>
<organism evidence="3 4">
    <name type="scientific">Desulfacinum infernum DSM 9756</name>
    <dbReference type="NCBI Taxonomy" id="1121391"/>
    <lineage>
        <taxon>Bacteria</taxon>
        <taxon>Pseudomonadati</taxon>
        <taxon>Thermodesulfobacteriota</taxon>
        <taxon>Syntrophobacteria</taxon>
        <taxon>Syntrophobacterales</taxon>
        <taxon>Syntrophobacteraceae</taxon>
        <taxon>Desulfacinum</taxon>
    </lineage>
</organism>
<accession>A0A1M5HDN9</accession>
<reference evidence="4" key="1">
    <citation type="submission" date="2016-11" db="EMBL/GenBank/DDBJ databases">
        <authorList>
            <person name="Varghese N."/>
            <person name="Submissions S."/>
        </authorList>
    </citation>
    <scope>NUCLEOTIDE SEQUENCE [LARGE SCALE GENOMIC DNA]</scope>
    <source>
        <strain evidence="4">DSM 9756</strain>
    </source>
</reference>
<evidence type="ECO:0000259" key="2">
    <source>
        <dbReference type="Pfam" id="PF02627"/>
    </source>
</evidence>
<feature type="domain" description="Carboxymuconolactone decarboxylase-like" evidence="2">
    <location>
        <begin position="20"/>
        <end position="100"/>
    </location>
</feature>
<keyword evidence="3" id="KW-0575">Peroxidase</keyword>
<dbReference type="RefSeq" id="WP_073041526.1">
    <property type="nucleotide sequence ID" value="NZ_FQVB01000044.1"/>
</dbReference>
<proteinExistence type="predicted"/>
<dbReference type="EMBL" id="FQVB01000044">
    <property type="protein sequence ID" value="SHG14037.1"/>
    <property type="molecule type" value="Genomic_DNA"/>
</dbReference>
<protein>
    <submittedName>
        <fullName evidence="3">Alkylhydroperoxidase AhpD family core domain-containing protein</fullName>
    </submittedName>
</protein>
<evidence type="ECO:0000313" key="4">
    <source>
        <dbReference type="Proteomes" id="UP000184076"/>
    </source>
</evidence>
<dbReference type="PANTHER" id="PTHR33930">
    <property type="entry name" value="ALKYL HYDROPEROXIDE REDUCTASE AHPD"/>
    <property type="match status" value="1"/>
</dbReference>
<evidence type="ECO:0000313" key="3">
    <source>
        <dbReference type="EMBL" id="SHG14037.1"/>
    </source>
</evidence>
<evidence type="ECO:0000256" key="1">
    <source>
        <dbReference type="SAM" id="Phobius"/>
    </source>
</evidence>
<dbReference type="PANTHER" id="PTHR33930:SF2">
    <property type="entry name" value="BLR3452 PROTEIN"/>
    <property type="match status" value="1"/>
</dbReference>